<feature type="region of interest" description="Disordered" evidence="1">
    <location>
        <begin position="192"/>
        <end position="217"/>
    </location>
</feature>
<feature type="region of interest" description="Disordered" evidence="1">
    <location>
        <begin position="421"/>
        <end position="447"/>
    </location>
</feature>
<feature type="compositionally biased region" description="Acidic residues" evidence="1">
    <location>
        <begin position="208"/>
        <end position="217"/>
    </location>
</feature>
<evidence type="ECO:0000313" key="3">
    <source>
        <dbReference type="Proteomes" id="UP001489902"/>
    </source>
</evidence>
<feature type="region of interest" description="Disordered" evidence="1">
    <location>
        <begin position="719"/>
        <end position="749"/>
    </location>
</feature>
<feature type="compositionally biased region" description="Low complexity" evidence="1">
    <location>
        <begin position="484"/>
        <end position="500"/>
    </location>
</feature>
<feature type="compositionally biased region" description="Polar residues" evidence="1">
    <location>
        <begin position="727"/>
        <end position="737"/>
    </location>
</feature>
<dbReference type="EMBL" id="CP151260">
    <property type="protein sequence ID" value="WZH41494.1"/>
    <property type="molecule type" value="Genomic_DNA"/>
</dbReference>
<feature type="region of interest" description="Disordered" evidence="1">
    <location>
        <begin position="1"/>
        <end position="180"/>
    </location>
</feature>
<protein>
    <submittedName>
        <fullName evidence="2">Uncharacterized protein</fullName>
    </submittedName>
</protein>
<sequence length="825" mass="90710">MSDQYNYPPPPSRGHPMPQPDDAVPSIEVSHLASSEPQAPAQSQSQSDTQPQQPQAPAKGTAKAKGPAKPRAPRAKPLSKKQQGKLPEQTAQKTPKKTPKPRKTQPKTARKRSLDEAEVASSSGSAEKKVARENKHPSHPSNTRKVAAQQPTPRQTASFDRSSVRVNSFRGSGPSTYDDYLDDVIGYQKSLLRSSSSRRSSGQQAADPSEEQDQDPIDLTQDDSMAEQIDPQLQEQPPVPVSAVHPDSNTRMIGSVSLTRANLGLNTNLTPSEIIRRFFMIDQELEEQVSRVPTLPPSTLAQQPPKEFVGAYYRTIPDAQDPRLDAFVEYLNRPLLEKSKTIDLERNNIAAKGTRNRRDEALKKYRRLANDQQVELNWWRLKACSLGADPFDWDAVPQDAKQAMKDDMDNRVLEEEEKIAANEKKQKSQLHSLRNTENAQRLREDSKRKEKIVQQYWAALQQGDVNHVDFLEQQYLQEKAAATSAGNSNTNGTNASASATVGNTPITAGENVMDAEGENESFDAVDAGENNPFNTVGGNNVATAGNAFNADFSTAFGNTSAFNNVANYANSNGTGIGFGNGYQNLSTLADQNAIGGFDLSASNQLMLNQPQTNSAFQANQIPDYGFQNNLFGHSQVQSNQPDNTASMSEQVQDSNFQVNPYEDNPFMNNNFVTNNFPTSSFANNNLKNNDFANKLKNNNFTNNNIKNNDLANTVSQPEQDQIGGLMNDNSGLQQPQEAQYPVHESPTTDALTHNTQASQVFSPSVAASGSSNNNNQNMSFSVFNTVPDNILSNPPNIDAAQSNNMNFDQATEFPERDLFSFDDEF</sequence>
<name>A0ABZ2WL99_9HYPO</name>
<evidence type="ECO:0000256" key="1">
    <source>
        <dbReference type="SAM" id="MobiDB-lite"/>
    </source>
</evidence>
<reference evidence="2 3" key="1">
    <citation type="submission" date="2024-04" db="EMBL/GenBank/DDBJ databases">
        <title>Complete genome sequence of Fusarium acuminatum.</title>
        <authorList>
            <person name="Lan B."/>
        </authorList>
    </citation>
    <scope>NUCLEOTIDE SEQUENCE [LARGE SCALE GENOMIC DNA]</scope>
    <source>
        <strain evidence="2">1A</strain>
    </source>
</reference>
<feature type="compositionally biased region" description="Low complexity" evidence="1">
    <location>
        <begin position="32"/>
        <end position="65"/>
    </location>
</feature>
<organism evidence="2 3">
    <name type="scientific">Fusarium acuminatum</name>
    <dbReference type="NCBI Taxonomy" id="5515"/>
    <lineage>
        <taxon>Eukaryota</taxon>
        <taxon>Fungi</taxon>
        <taxon>Dikarya</taxon>
        <taxon>Ascomycota</taxon>
        <taxon>Pezizomycotina</taxon>
        <taxon>Sordariomycetes</taxon>
        <taxon>Hypocreomycetidae</taxon>
        <taxon>Hypocreales</taxon>
        <taxon>Nectriaceae</taxon>
        <taxon>Fusarium</taxon>
        <taxon>Fusarium tricinctum species complex</taxon>
    </lineage>
</organism>
<evidence type="ECO:0000313" key="2">
    <source>
        <dbReference type="EMBL" id="WZH41494.1"/>
    </source>
</evidence>
<feature type="compositionally biased region" description="Basic residues" evidence="1">
    <location>
        <begin position="94"/>
        <end position="111"/>
    </location>
</feature>
<feature type="compositionally biased region" description="Low complexity" evidence="1">
    <location>
        <begin position="192"/>
        <end position="201"/>
    </location>
</feature>
<accession>A0ABZ2WL99</accession>
<feature type="compositionally biased region" description="Pro residues" evidence="1">
    <location>
        <begin position="7"/>
        <end position="19"/>
    </location>
</feature>
<gene>
    <name evidence="2" type="ORF">QYS62_002441</name>
</gene>
<keyword evidence="3" id="KW-1185">Reference proteome</keyword>
<dbReference type="Proteomes" id="UP001489902">
    <property type="component" value="Chromosome 1"/>
</dbReference>
<feature type="compositionally biased region" description="Basic and acidic residues" evidence="1">
    <location>
        <begin position="126"/>
        <end position="136"/>
    </location>
</feature>
<feature type="compositionally biased region" description="Polar residues" evidence="1">
    <location>
        <begin position="429"/>
        <end position="439"/>
    </location>
</feature>
<feature type="compositionally biased region" description="Polar residues" evidence="1">
    <location>
        <begin position="139"/>
        <end position="175"/>
    </location>
</feature>
<feature type="compositionally biased region" description="Basic residues" evidence="1">
    <location>
        <begin position="66"/>
        <end position="83"/>
    </location>
</feature>
<proteinExistence type="predicted"/>
<feature type="region of interest" description="Disordered" evidence="1">
    <location>
        <begin position="484"/>
        <end position="503"/>
    </location>
</feature>